<proteinExistence type="predicted"/>
<feature type="domain" description="Putative oxidoreductase/dehydrogenase Rossmann-like" evidence="1">
    <location>
        <begin position="41"/>
        <end position="96"/>
    </location>
</feature>
<dbReference type="Gene3D" id="3.40.50.720">
    <property type="entry name" value="NAD(P)-binding Rossmann-like Domain"/>
    <property type="match status" value="1"/>
</dbReference>
<comment type="caution">
    <text evidence="2">The sequence shown here is derived from an EMBL/GenBank/DDBJ whole genome shotgun (WGS) entry which is preliminary data.</text>
</comment>
<keyword evidence="3" id="KW-1185">Reference proteome</keyword>
<evidence type="ECO:0000313" key="2">
    <source>
        <dbReference type="EMBL" id="MFC0083132.1"/>
    </source>
</evidence>
<dbReference type="Pfam" id="PF10727">
    <property type="entry name" value="Rossmann-like"/>
    <property type="match status" value="1"/>
</dbReference>
<organism evidence="2 3">
    <name type="scientific">Aciditerrimonas ferrireducens</name>
    <dbReference type="NCBI Taxonomy" id="667306"/>
    <lineage>
        <taxon>Bacteria</taxon>
        <taxon>Bacillati</taxon>
        <taxon>Actinomycetota</taxon>
        <taxon>Acidimicrobiia</taxon>
        <taxon>Acidimicrobiales</taxon>
        <taxon>Acidimicrobiaceae</taxon>
        <taxon>Aciditerrimonas</taxon>
    </lineage>
</organism>
<gene>
    <name evidence="2" type="ORF">ACFFRE_13435</name>
</gene>
<feature type="non-terminal residue" evidence="2">
    <location>
        <position position="133"/>
    </location>
</feature>
<dbReference type="SUPFAM" id="SSF51735">
    <property type="entry name" value="NAD(P)-binding Rossmann-fold domains"/>
    <property type="match status" value="1"/>
</dbReference>
<dbReference type="InterPro" id="IPR036291">
    <property type="entry name" value="NAD(P)-bd_dom_sf"/>
</dbReference>
<reference evidence="2 3" key="1">
    <citation type="submission" date="2024-09" db="EMBL/GenBank/DDBJ databases">
        <authorList>
            <person name="Sun Q."/>
            <person name="Mori K."/>
        </authorList>
    </citation>
    <scope>NUCLEOTIDE SEQUENCE [LARGE SCALE GENOMIC DNA]</scope>
    <source>
        <strain evidence="2 3">JCM 15389</strain>
    </source>
</reference>
<dbReference type="EMBL" id="JBHLYQ010000276">
    <property type="protein sequence ID" value="MFC0083132.1"/>
    <property type="molecule type" value="Genomic_DNA"/>
</dbReference>
<dbReference type="InterPro" id="IPR019665">
    <property type="entry name" value="OxRdtase/DH_put_Rossmann_dom"/>
</dbReference>
<sequence length="133" mass="13572">MRSVRIIGPGRAGQALAGALAARGLTVEGPLGKGQWDAAAASGVDALVLAVPDRVVAEVARVLTPVPGTLVVHLAGALGLEVLAPHPRRASLHPLAALPDAPTGIRRLLAGPVCVWDGDPEVRELAEQLGWQA</sequence>
<accession>A0ABV6C815</accession>
<name>A0ABV6C815_9ACTN</name>
<protein>
    <recommendedName>
        <fullName evidence="1">Putative oxidoreductase/dehydrogenase Rossmann-like domain-containing protein</fullName>
    </recommendedName>
</protein>
<dbReference type="Proteomes" id="UP001589788">
    <property type="component" value="Unassembled WGS sequence"/>
</dbReference>
<evidence type="ECO:0000313" key="3">
    <source>
        <dbReference type="Proteomes" id="UP001589788"/>
    </source>
</evidence>
<evidence type="ECO:0000259" key="1">
    <source>
        <dbReference type="Pfam" id="PF10727"/>
    </source>
</evidence>